<dbReference type="STRING" id="59895.A0A118K5Q6"/>
<gene>
    <name evidence="2" type="ORF">Ccrd_012153</name>
</gene>
<protein>
    <recommendedName>
        <fullName evidence="1">UspA domain-containing protein</fullName>
    </recommendedName>
</protein>
<dbReference type="Gramene" id="KVI09463">
    <property type="protein sequence ID" value="KVI09463"/>
    <property type="gene ID" value="Ccrd_012153"/>
</dbReference>
<dbReference type="EMBL" id="LEKV01001061">
    <property type="protein sequence ID" value="KVI09463.1"/>
    <property type="molecule type" value="Genomic_DNA"/>
</dbReference>
<dbReference type="InterPro" id="IPR006015">
    <property type="entry name" value="Universal_stress_UspA"/>
</dbReference>
<evidence type="ECO:0000313" key="3">
    <source>
        <dbReference type="Proteomes" id="UP000243975"/>
    </source>
</evidence>
<dbReference type="Gene3D" id="3.40.50.620">
    <property type="entry name" value="HUPs"/>
    <property type="match status" value="1"/>
</dbReference>
<organism evidence="2 3">
    <name type="scientific">Cynara cardunculus var. scolymus</name>
    <name type="common">Globe artichoke</name>
    <name type="synonym">Cynara scolymus</name>
    <dbReference type="NCBI Taxonomy" id="59895"/>
    <lineage>
        <taxon>Eukaryota</taxon>
        <taxon>Viridiplantae</taxon>
        <taxon>Streptophyta</taxon>
        <taxon>Embryophyta</taxon>
        <taxon>Tracheophyta</taxon>
        <taxon>Spermatophyta</taxon>
        <taxon>Magnoliopsida</taxon>
        <taxon>eudicotyledons</taxon>
        <taxon>Gunneridae</taxon>
        <taxon>Pentapetalae</taxon>
        <taxon>asterids</taxon>
        <taxon>campanulids</taxon>
        <taxon>Asterales</taxon>
        <taxon>Asteraceae</taxon>
        <taxon>Carduoideae</taxon>
        <taxon>Cardueae</taxon>
        <taxon>Carduinae</taxon>
        <taxon>Cynara</taxon>
    </lineage>
</organism>
<dbReference type="OMA" id="PPNEARH"/>
<dbReference type="CDD" id="cd23659">
    <property type="entry name" value="USP_At3g01520-like"/>
    <property type="match status" value="1"/>
</dbReference>
<proteinExistence type="predicted"/>
<dbReference type="SUPFAM" id="SSF52402">
    <property type="entry name" value="Adenine nucleotide alpha hydrolases-like"/>
    <property type="match status" value="1"/>
</dbReference>
<reference evidence="2 3" key="1">
    <citation type="journal article" date="2016" name="Sci. Rep.">
        <title>The genome sequence of the outbreeding globe artichoke constructed de novo incorporating a phase-aware low-pass sequencing strategy of F1 progeny.</title>
        <authorList>
            <person name="Scaglione D."/>
            <person name="Reyes-Chin-Wo S."/>
            <person name="Acquadro A."/>
            <person name="Froenicke L."/>
            <person name="Portis E."/>
            <person name="Beitel C."/>
            <person name="Tirone M."/>
            <person name="Mauro R."/>
            <person name="Lo Monaco A."/>
            <person name="Mauromicale G."/>
            <person name="Faccioli P."/>
            <person name="Cattivelli L."/>
            <person name="Rieseberg L."/>
            <person name="Michelmore R."/>
            <person name="Lanteri S."/>
        </authorList>
    </citation>
    <scope>NUCLEOTIDE SEQUENCE [LARGE SCALE GENOMIC DNA]</scope>
    <source>
        <strain evidence="2">2C</strain>
    </source>
</reference>
<evidence type="ECO:0000259" key="1">
    <source>
        <dbReference type="Pfam" id="PF00582"/>
    </source>
</evidence>
<dbReference type="PANTHER" id="PTHR31964:SF124">
    <property type="entry name" value="ADENINE NUCLEOTIDE ALPHA HYDROLASES-LIKE SUPERFAMILY PROTEIN"/>
    <property type="match status" value="1"/>
</dbReference>
<comment type="caution">
    <text evidence="2">The sequence shown here is derived from an EMBL/GenBank/DDBJ whole genome shotgun (WGS) entry which is preliminary data.</text>
</comment>
<dbReference type="Pfam" id="PF00582">
    <property type="entry name" value="Usp"/>
    <property type="match status" value="1"/>
</dbReference>
<dbReference type="Proteomes" id="UP000243975">
    <property type="component" value="Unassembled WGS sequence"/>
</dbReference>
<feature type="domain" description="UspA" evidence="1">
    <location>
        <begin position="57"/>
        <end position="213"/>
    </location>
</feature>
<dbReference type="InterPro" id="IPR014729">
    <property type="entry name" value="Rossmann-like_a/b/a_fold"/>
</dbReference>
<sequence length="256" mass="28468">MKTSKHRKKERHTSNGCGVTIVMREYRYSEKKLEISSSGEETVAQPLVRVQEQKTIMKVLVAVDESEGSLYALQWALQNIPLHRQSTAAPVEEEEPPAITVVHVQLPFQQPYTANPVGPEHSSAEVLSRASELCKQHMVSRVFPVHLQQKHAPIKAETMVVRGNPKEMIVEATEQMNVDLLVVGSRGLGQIKRAFLGSVSDYCAHHATCPVLINPCRDQARDKTWDQFAAGFGSSQPAVFDVSGALIPVVRPYEYD</sequence>
<evidence type="ECO:0000313" key="2">
    <source>
        <dbReference type="EMBL" id="KVI09463.1"/>
    </source>
</evidence>
<accession>A0A118K5Q6</accession>
<dbReference type="InterPro" id="IPR006016">
    <property type="entry name" value="UspA"/>
</dbReference>
<dbReference type="PANTHER" id="PTHR31964">
    <property type="entry name" value="ADENINE NUCLEOTIDE ALPHA HYDROLASES-LIKE SUPERFAMILY PROTEIN"/>
    <property type="match status" value="1"/>
</dbReference>
<name>A0A118K5Q6_CYNCS</name>
<keyword evidence="3" id="KW-1185">Reference proteome</keyword>
<dbReference type="AlphaFoldDB" id="A0A118K5Q6"/>
<dbReference type="PRINTS" id="PR01438">
    <property type="entry name" value="UNVRSLSTRESS"/>
</dbReference>